<keyword evidence="2" id="KW-0813">Transport</keyword>
<dbReference type="AlphaFoldDB" id="A0A1A8VYL9"/>
<accession>A0A1A8VYL9</accession>
<comment type="similarity">
    <text evidence="1">Belongs to the V-ATPase F subunit family.</text>
</comment>
<name>A0A1A8VYL9_PLAOA</name>
<dbReference type="Proteomes" id="UP000078560">
    <property type="component" value="Unassembled WGS sequence"/>
</dbReference>
<reference evidence="6" key="1">
    <citation type="submission" date="2016-05" db="EMBL/GenBank/DDBJ databases">
        <authorList>
            <person name="Naeem Raeece"/>
        </authorList>
    </citation>
    <scope>NUCLEOTIDE SEQUENCE [LARGE SCALE GENOMIC DNA]</scope>
</reference>
<keyword evidence="4" id="KW-0406">Ion transport</keyword>
<sequence length="193" mass="22206">MTSRRHKFFNETDLKIYIIGDEVSSSKCATDSVVGFLLAGIGFRDGLGKKNFFIVNSSKEKYNTLNKKKEDETYVHCRTVGLLHPDKNYTRGQTNKAEIEEVFKEYTSKSDCGVILMNQQVIEKTRHVRQRHQKFKGSRCSIADEIRYLVDLHDKILPTVLEIPSKDKPFDPNKDSIIQRVKLFFGGDISNIK</sequence>
<proteinExistence type="inferred from homology"/>
<evidence type="ECO:0000313" key="6">
    <source>
        <dbReference type="Proteomes" id="UP000078560"/>
    </source>
</evidence>
<dbReference type="Gene3D" id="3.40.50.10580">
    <property type="entry name" value="ATPase, V1 complex, subunit F"/>
    <property type="match status" value="1"/>
</dbReference>
<dbReference type="SUPFAM" id="SSF159468">
    <property type="entry name" value="AtpF-like"/>
    <property type="match status" value="1"/>
</dbReference>
<evidence type="ECO:0000256" key="3">
    <source>
        <dbReference type="ARBA" id="ARBA00022781"/>
    </source>
</evidence>
<dbReference type="GO" id="GO:0016020">
    <property type="term" value="C:membrane"/>
    <property type="evidence" value="ECO:0007669"/>
    <property type="project" value="TreeGrafter"/>
</dbReference>
<evidence type="ECO:0000256" key="1">
    <source>
        <dbReference type="ARBA" id="ARBA00010148"/>
    </source>
</evidence>
<dbReference type="PANTHER" id="PTHR13861:SF2">
    <property type="entry name" value="V-TYPE PROTON ATPASE SUBUNIT F"/>
    <property type="match status" value="1"/>
</dbReference>
<organism evidence="5 6">
    <name type="scientific">Plasmodium ovale curtisi</name>
    <dbReference type="NCBI Taxonomy" id="864141"/>
    <lineage>
        <taxon>Eukaryota</taxon>
        <taxon>Sar</taxon>
        <taxon>Alveolata</taxon>
        <taxon>Apicomplexa</taxon>
        <taxon>Aconoidasida</taxon>
        <taxon>Haemosporida</taxon>
        <taxon>Plasmodiidae</taxon>
        <taxon>Plasmodium</taxon>
        <taxon>Plasmodium (Plasmodium)</taxon>
    </lineage>
</organism>
<dbReference type="EMBL" id="FLQU01000325">
    <property type="protein sequence ID" value="SBS83953.1"/>
    <property type="molecule type" value="Genomic_DNA"/>
</dbReference>
<dbReference type="InterPro" id="IPR036906">
    <property type="entry name" value="ATPase_V1_fsu_sf"/>
</dbReference>
<evidence type="ECO:0000256" key="2">
    <source>
        <dbReference type="ARBA" id="ARBA00022448"/>
    </source>
</evidence>
<dbReference type="PANTHER" id="PTHR13861">
    <property type="entry name" value="VACUOLAR ATP SYNTHASE SUBUNIT F"/>
    <property type="match status" value="1"/>
</dbReference>
<evidence type="ECO:0000256" key="4">
    <source>
        <dbReference type="ARBA" id="ARBA00023065"/>
    </source>
</evidence>
<protein>
    <submittedName>
        <fullName evidence="5">V-type proton ATPase subunit F, putative</fullName>
    </submittedName>
</protein>
<dbReference type="InterPro" id="IPR008218">
    <property type="entry name" value="ATPase_V1-cplx_f_g_su"/>
</dbReference>
<evidence type="ECO:0000313" key="5">
    <source>
        <dbReference type="EMBL" id="SBS83953.1"/>
    </source>
</evidence>
<dbReference type="Pfam" id="PF01990">
    <property type="entry name" value="ATP-synt_F"/>
    <property type="match status" value="2"/>
</dbReference>
<dbReference type="GO" id="GO:0046961">
    <property type="term" value="F:proton-transporting ATPase activity, rotational mechanism"/>
    <property type="evidence" value="ECO:0007669"/>
    <property type="project" value="InterPro"/>
</dbReference>
<gene>
    <name evidence="5" type="ORF">POVCU2_0023710</name>
</gene>
<keyword evidence="3" id="KW-0375">Hydrogen ion transport</keyword>